<dbReference type="GO" id="GO:0006355">
    <property type="term" value="P:regulation of DNA-templated transcription"/>
    <property type="evidence" value="ECO:0007669"/>
    <property type="project" value="InterPro"/>
</dbReference>
<dbReference type="Gene3D" id="1.25.40.10">
    <property type="entry name" value="Tetratricopeptide repeat domain"/>
    <property type="match status" value="1"/>
</dbReference>
<dbReference type="PATRIC" id="fig|1449976.3.peg.1031"/>
<dbReference type="Gene3D" id="3.40.50.300">
    <property type="entry name" value="P-loop containing nucleotide triphosphate hydrolases"/>
    <property type="match status" value="1"/>
</dbReference>
<keyword evidence="3" id="KW-0804">Transcription</keyword>
<dbReference type="SUPFAM" id="SSF48452">
    <property type="entry name" value="TPR-like"/>
    <property type="match status" value="1"/>
</dbReference>
<dbReference type="PANTHER" id="PTHR44688:SF16">
    <property type="entry name" value="DNA-BINDING TRANSCRIPTIONAL ACTIVATOR DEVR_DOSR"/>
    <property type="match status" value="1"/>
</dbReference>
<feature type="domain" description="HTH luxR-type" evidence="4">
    <location>
        <begin position="801"/>
        <end position="864"/>
    </location>
</feature>
<protein>
    <recommendedName>
        <fullName evidence="4">HTH luxR-type domain-containing protein</fullName>
    </recommendedName>
</protein>
<dbReference type="PRINTS" id="PR00038">
    <property type="entry name" value="HTHLUXR"/>
</dbReference>
<organism evidence="5 6">
    <name type="scientific">Kutzneria albida DSM 43870</name>
    <dbReference type="NCBI Taxonomy" id="1449976"/>
    <lineage>
        <taxon>Bacteria</taxon>
        <taxon>Bacillati</taxon>
        <taxon>Actinomycetota</taxon>
        <taxon>Actinomycetes</taxon>
        <taxon>Pseudonocardiales</taxon>
        <taxon>Pseudonocardiaceae</taxon>
        <taxon>Kutzneria</taxon>
    </lineage>
</organism>
<dbReference type="CDD" id="cd06170">
    <property type="entry name" value="LuxR_C_like"/>
    <property type="match status" value="1"/>
</dbReference>
<dbReference type="InterPro" id="IPR000792">
    <property type="entry name" value="Tscrpt_reg_LuxR_C"/>
</dbReference>
<dbReference type="OrthoDB" id="3178131at2"/>
<dbReference type="InterPro" id="IPR016032">
    <property type="entry name" value="Sig_transdc_resp-reg_C-effctor"/>
</dbReference>
<name>W5W1G7_9PSEU</name>
<evidence type="ECO:0000256" key="2">
    <source>
        <dbReference type="ARBA" id="ARBA00023125"/>
    </source>
</evidence>
<dbReference type="InterPro" id="IPR036388">
    <property type="entry name" value="WH-like_DNA-bd_sf"/>
</dbReference>
<dbReference type="Pfam" id="PF00196">
    <property type="entry name" value="GerE"/>
    <property type="match status" value="1"/>
</dbReference>
<evidence type="ECO:0000256" key="1">
    <source>
        <dbReference type="ARBA" id="ARBA00023015"/>
    </source>
</evidence>
<dbReference type="SMART" id="SM00421">
    <property type="entry name" value="HTH_LUXR"/>
    <property type="match status" value="1"/>
</dbReference>
<evidence type="ECO:0000313" key="5">
    <source>
        <dbReference type="EMBL" id="AHH94401.1"/>
    </source>
</evidence>
<dbReference type="GO" id="GO:0003677">
    <property type="term" value="F:DNA binding"/>
    <property type="evidence" value="ECO:0007669"/>
    <property type="project" value="UniProtKB-KW"/>
</dbReference>
<dbReference type="HOGENOM" id="CLU_006850_4_0_11"/>
<dbReference type="SUPFAM" id="SSF46894">
    <property type="entry name" value="C-terminal effector domain of the bipartite response regulators"/>
    <property type="match status" value="1"/>
</dbReference>
<proteinExistence type="predicted"/>
<dbReference type="PROSITE" id="PS50043">
    <property type="entry name" value="HTH_LUXR_2"/>
    <property type="match status" value="1"/>
</dbReference>
<keyword evidence="2" id="KW-0238">DNA-binding</keyword>
<keyword evidence="6" id="KW-1185">Reference proteome</keyword>
<dbReference type="STRING" id="1449976.KALB_1028"/>
<dbReference type="InterPro" id="IPR027417">
    <property type="entry name" value="P-loop_NTPase"/>
</dbReference>
<dbReference type="PANTHER" id="PTHR44688">
    <property type="entry name" value="DNA-BINDING TRANSCRIPTIONAL ACTIVATOR DEVR_DOSR"/>
    <property type="match status" value="1"/>
</dbReference>
<dbReference type="InterPro" id="IPR011990">
    <property type="entry name" value="TPR-like_helical_dom_sf"/>
</dbReference>
<gene>
    <name evidence="5" type="ORF">KALB_1028</name>
</gene>
<reference evidence="5 6" key="1">
    <citation type="journal article" date="2014" name="BMC Genomics">
        <title>Complete genome sequence of producer of the glycopeptide antibiotic Aculeximycin Kutzneria albida DSM 43870T, a representative of minor genus of Pseudonocardiaceae.</title>
        <authorList>
            <person name="Rebets Y."/>
            <person name="Tokovenko B."/>
            <person name="Lushchyk I."/>
            <person name="Ruckert C."/>
            <person name="Zaburannyi N."/>
            <person name="Bechthold A."/>
            <person name="Kalinowski J."/>
            <person name="Luzhetskyy A."/>
        </authorList>
    </citation>
    <scope>NUCLEOTIDE SEQUENCE [LARGE SCALE GENOMIC DNA]</scope>
    <source>
        <strain evidence="5">DSM 43870</strain>
    </source>
</reference>
<keyword evidence="1" id="KW-0805">Transcription regulation</keyword>
<dbReference type="SMART" id="SM00382">
    <property type="entry name" value="AAA"/>
    <property type="match status" value="1"/>
</dbReference>
<dbReference type="RefSeq" id="WP_025354645.1">
    <property type="nucleotide sequence ID" value="NZ_CP007155.1"/>
</dbReference>
<dbReference type="KEGG" id="kal:KALB_1028"/>
<sequence>MRPVDLVGRTELLTAVTEGLRASGRVVLTGPRGIGKSAVLAAVAARAGEPVLALNPARSDRDLPFGAVADLFCALPAEDLPEGQAAAVHAVLRHTSRDGREVDPLAVRLALSTLLGRAAPVLLVIDELPHLDPDSARALDHALRRHAEVHVLAAGPGGELCGPDRVELTVPPLDFDEVAELLAADGVPYRLAWSIHRLSGGFPHLARELGRGRQHAAAELARAWLAEAPAPALLVAALAARPTPSLLRRACGPRVERELRAATAAGLLTVTEDRIRFTAGILPDTVIADSDWTERAAAHTLLAGAVHSRVEAAGHRARATDGPDAGLAAELAAGASASVRRGDWSTAAELGLLAAERTPPQEPELVLRRLVEAAAAAGRAGRVELARRAADQALARDDSPDNGVRVRLAIVDAAGQAIDDCDELLAEAAAAAGEDPALLAGVVVRQAIKANLAEGDPVRARAEARRAAVLAAQGGDPATEVMALTMQARMERVLGDPAARQTLEFALGVPGQPEPRELGNSPRFLAARHALFDDRLVEARTRLLELLPAAQLAGATEYVEISRSLAEVEARAGRCADALEHARRAVAATRRLGLSPGPSLYTAAVAETAGGSFARAADYARRGVQASREEHDVVFLSRNLHALGLVELVTGDPARALEVLRQVGELEAGQHVADPSLLRWHGDLAEALAATGSPDLAADLIERVGPRTPAVQACLDRAQAACLVAQGDPAGALTILSTVECAFESLPLERGRTLLAVAKVERRRRHWAAARAALETAVELFEASAARPWRELALASMSPRPSGADSALTAAEERLAELVVQGASNQEAADKLFLSVKTVESMLTRIYRKLGVSSRAQLGNLRRG</sequence>
<evidence type="ECO:0000256" key="3">
    <source>
        <dbReference type="ARBA" id="ARBA00023163"/>
    </source>
</evidence>
<dbReference type="eggNOG" id="COG2197">
    <property type="taxonomic scope" value="Bacteria"/>
</dbReference>
<dbReference type="AlphaFoldDB" id="W5W1G7"/>
<dbReference type="Proteomes" id="UP000019225">
    <property type="component" value="Chromosome"/>
</dbReference>
<dbReference type="SUPFAM" id="SSF52540">
    <property type="entry name" value="P-loop containing nucleoside triphosphate hydrolases"/>
    <property type="match status" value="1"/>
</dbReference>
<dbReference type="EMBL" id="CP007155">
    <property type="protein sequence ID" value="AHH94401.1"/>
    <property type="molecule type" value="Genomic_DNA"/>
</dbReference>
<accession>W5W1G7</accession>
<dbReference type="InterPro" id="IPR041664">
    <property type="entry name" value="AAA_16"/>
</dbReference>
<dbReference type="InterPro" id="IPR003593">
    <property type="entry name" value="AAA+_ATPase"/>
</dbReference>
<evidence type="ECO:0000259" key="4">
    <source>
        <dbReference type="PROSITE" id="PS50043"/>
    </source>
</evidence>
<dbReference type="Pfam" id="PF13191">
    <property type="entry name" value="AAA_16"/>
    <property type="match status" value="1"/>
</dbReference>
<evidence type="ECO:0000313" key="6">
    <source>
        <dbReference type="Proteomes" id="UP000019225"/>
    </source>
</evidence>
<dbReference type="Gene3D" id="1.10.10.10">
    <property type="entry name" value="Winged helix-like DNA-binding domain superfamily/Winged helix DNA-binding domain"/>
    <property type="match status" value="1"/>
</dbReference>